<evidence type="ECO:0000256" key="2">
    <source>
        <dbReference type="ARBA" id="ARBA00023125"/>
    </source>
</evidence>
<dbReference type="RefSeq" id="WP_349804530.1">
    <property type="nucleotide sequence ID" value="NZ_JBEGDP010000009.1"/>
</dbReference>
<gene>
    <name evidence="5" type="ORF">V6R90_09665</name>
</gene>
<dbReference type="Proteomes" id="UP001482520">
    <property type="component" value="Unassembled WGS sequence"/>
</dbReference>
<dbReference type="CDD" id="cd01392">
    <property type="entry name" value="HTH_LacI"/>
    <property type="match status" value="1"/>
</dbReference>
<dbReference type="EMBL" id="JBEGDP010000009">
    <property type="protein sequence ID" value="MEQ7847544.1"/>
    <property type="molecule type" value="Genomic_DNA"/>
</dbReference>
<protein>
    <submittedName>
        <fullName evidence="5">LacI family DNA-binding transcriptional regulator</fullName>
    </submittedName>
</protein>
<dbReference type="Pfam" id="PF00356">
    <property type="entry name" value="LacI"/>
    <property type="match status" value="1"/>
</dbReference>
<evidence type="ECO:0000256" key="1">
    <source>
        <dbReference type="ARBA" id="ARBA00023015"/>
    </source>
</evidence>
<dbReference type="GO" id="GO:0003677">
    <property type="term" value="F:DNA binding"/>
    <property type="evidence" value="ECO:0007669"/>
    <property type="project" value="UniProtKB-KW"/>
</dbReference>
<dbReference type="Pfam" id="PF13377">
    <property type="entry name" value="Peripla_BP_3"/>
    <property type="match status" value="1"/>
</dbReference>
<keyword evidence="1" id="KW-0805">Transcription regulation</keyword>
<evidence type="ECO:0000313" key="5">
    <source>
        <dbReference type="EMBL" id="MEQ7847544.1"/>
    </source>
</evidence>
<dbReference type="SUPFAM" id="SSF47413">
    <property type="entry name" value="lambda repressor-like DNA-binding domains"/>
    <property type="match status" value="1"/>
</dbReference>
<dbReference type="InterPro" id="IPR028082">
    <property type="entry name" value="Peripla_BP_I"/>
</dbReference>
<dbReference type="PANTHER" id="PTHR30146:SF109">
    <property type="entry name" value="HTH-TYPE TRANSCRIPTIONAL REGULATOR GALS"/>
    <property type="match status" value="1"/>
</dbReference>
<dbReference type="CDD" id="cd06267">
    <property type="entry name" value="PBP1_LacI_sugar_binding-like"/>
    <property type="match status" value="1"/>
</dbReference>
<comment type="caution">
    <text evidence="5">The sequence shown here is derived from an EMBL/GenBank/DDBJ whole genome shotgun (WGS) entry which is preliminary data.</text>
</comment>
<reference evidence="5 6" key="1">
    <citation type="submission" date="2024-02" db="EMBL/GenBank/DDBJ databases">
        <title>Full genome sequence of Nocardioides kribbensis.</title>
        <authorList>
            <person name="Poletto B.L."/>
            <person name="Silva G."/>
            <person name="Galante D."/>
            <person name="Campos K.R."/>
            <person name="Santos M.B.N."/>
            <person name="Sacchi C.T."/>
        </authorList>
    </citation>
    <scope>NUCLEOTIDE SEQUENCE [LARGE SCALE GENOMIC DNA]</scope>
    <source>
        <strain evidence="5 6">O4R</strain>
    </source>
</reference>
<evidence type="ECO:0000256" key="3">
    <source>
        <dbReference type="ARBA" id="ARBA00023163"/>
    </source>
</evidence>
<dbReference type="SUPFAM" id="SSF53822">
    <property type="entry name" value="Periplasmic binding protein-like I"/>
    <property type="match status" value="1"/>
</dbReference>
<accession>A0ABV1NYF7</accession>
<dbReference type="Gene3D" id="3.40.50.2300">
    <property type="match status" value="2"/>
</dbReference>
<keyword evidence="2 5" id="KW-0238">DNA-binding</keyword>
<dbReference type="PANTHER" id="PTHR30146">
    <property type="entry name" value="LACI-RELATED TRANSCRIPTIONAL REPRESSOR"/>
    <property type="match status" value="1"/>
</dbReference>
<feature type="domain" description="HTH lacI-type" evidence="4">
    <location>
        <begin position="9"/>
        <end position="63"/>
    </location>
</feature>
<dbReference type="PROSITE" id="PS00356">
    <property type="entry name" value="HTH_LACI_1"/>
    <property type="match status" value="1"/>
</dbReference>
<dbReference type="InterPro" id="IPR000843">
    <property type="entry name" value="HTH_LacI"/>
</dbReference>
<dbReference type="PRINTS" id="PR00036">
    <property type="entry name" value="HTHLACI"/>
</dbReference>
<dbReference type="PROSITE" id="PS50932">
    <property type="entry name" value="HTH_LACI_2"/>
    <property type="match status" value="1"/>
</dbReference>
<dbReference type="Gene3D" id="1.10.260.40">
    <property type="entry name" value="lambda repressor-like DNA-binding domains"/>
    <property type="match status" value="1"/>
</dbReference>
<sequence>MPGPPRRAATIYDVAREAAVSISTVSNVLNKPERVARPTRERVLAVADELGYVPKSSAAHLARKRVGRIGVVAPFTAYPSYLQRLTGILRGASGQQLEVGVFDHESAATAATPLLASIPVRGAVDGLIVMGSSIEQVVEERLLAHGVPVVVVDADSGAFSVVTIDDFGAGRTAAQHLLDLGHRRLGYVLERQEAEYESQARRRLGGFREAVAEVSGATLEVVSCLGTAAAAEQVAAGMLAGGAGGRPTAVMAHFDDLALGVVRAARALALRVPDDVSVLGFDDGPVADAADLSTVHQPFEESGEVAVRLLLQAMAAAVAGAAAPQRQTSVLDCSLVQRASTAAP</sequence>
<dbReference type="InterPro" id="IPR046335">
    <property type="entry name" value="LacI/GalR-like_sensor"/>
</dbReference>
<name>A0ABV1NYF7_9ACTN</name>
<dbReference type="InterPro" id="IPR010982">
    <property type="entry name" value="Lambda_DNA-bd_dom_sf"/>
</dbReference>
<proteinExistence type="predicted"/>
<evidence type="ECO:0000313" key="6">
    <source>
        <dbReference type="Proteomes" id="UP001482520"/>
    </source>
</evidence>
<evidence type="ECO:0000259" key="4">
    <source>
        <dbReference type="PROSITE" id="PS50932"/>
    </source>
</evidence>
<keyword evidence="6" id="KW-1185">Reference proteome</keyword>
<dbReference type="SMART" id="SM00354">
    <property type="entry name" value="HTH_LACI"/>
    <property type="match status" value="1"/>
</dbReference>
<organism evidence="5 6">
    <name type="scientific">Nocardioides kribbensis</name>
    <dbReference type="NCBI Taxonomy" id="305517"/>
    <lineage>
        <taxon>Bacteria</taxon>
        <taxon>Bacillati</taxon>
        <taxon>Actinomycetota</taxon>
        <taxon>Actinomycetes</taxon>
        <taxon>Propionibacteriales</taxon>
        <taxon>Nocardioidaceae</taxon>
        <taxon>Nocardioides</taxon>
    </lineage>
</organism>
<keyword evidence="3" id="KW-0804">Transcription</keyword>